<feature type="transmembrane region" description="Helical" evidence="2">
    <location>
        <begin position="42"/>
        <end position="65"/>
    </location>
</feature>
<feature type="compositionally biased region" description="Low complexity" evidence="1">
    <location>
        <begin position="162"/>
        <end position="174"/>
    </location>
</feature>
<keyword evidence="2" id="KW-0812">Transmembrane</keyword>
<organism evidence="3 4">
    <name type="scientific">Halopenitus malekzadehii</name>
    <dbReference type="NCBI Taxonomy" id="1267564"/>
    <lineage>
        <taxon>Archaea</taxon>
        <taxon>Methanobacteriati</taxon>
        <taxon>Methanobacteriota</taxon>
        <taxon>Stenosarchaea group</taxon>
        <taxon>Halobacteria</taxon>
        <taxon>Halobacteriales</taxon>
        <taxon>Haloferacaceae</taxon>
        <taxon>Halopenitus</taxon>
    </lineage>
</organism>
<dbReference type="EMBL" id="FNWU01000001">
    <property type="protein sequence ID" value="SEH37778.1"/>
    <property type="molecule type" value="Genomic_DNA"/>
</dbReference>
<keyword evidence="2" id="KW-1133">Transmembrane helix</keyword>
<dbReference type="Proteomes" id="UP000199215">
    <property type="component" value="Unassembled WGS sequence"/>
</dbReference>
<name>A0A1H6HUS6_9EURY</name>
<evidence type="ECO:0000256" key="2">
    <source>
        <dbReference type="SAM" id="Phobius"/>
    </source>
</evidence>
<reference evidence="3 4" key="1">
    <citation type="submission" date="2016-10" db="EMBL/GenBank/DDBJ databases">
        <authorList>
            <person name="de Groot N.N."/>
        </authorList>
    </citation>
    <scope>NUCLEOTIDE SEQUENCE [LARGE SCALE GENOMIC DNA]</scope>
    <source>
        <strain evidence="3 4">IBRC-M10418</strain>
    </source>
</reference>
<proteinExistence type="predicted"/>
<sequence>MSARFPVASPLQTCKLAAVLVTGLATIAALTGLTPVGLLRTLLIVAFLGPLLGLVVLVETVVVGYRVLATDDAPLGRFGDRPVYVVVRVLEVVLTVTAGGAFVVLIATLPEDLPGPGAIGVLFVGVALGGLVLVAVLVRTILEYVLHRRHPDPGDSDDPDADPQSASRSVDAGE</sequence>
<evidence type="ECO:0000313" key="4">
    <source>
        <dbReference type="Proteomes" id="UP000199215"/>
    </source>
</evidence>
<gene>
    <name evidence="3" type="ORF">SAMN05192561_101262</name>
</gene>
<protein>
    <recommendedName>
        <fullName evidence="5">DUF2975 domain-containing protein</fullName>
    </recommendedName>
</protein>
<dbReference type="RefSeq" id="WP_092813226.1">
    <property type="nucleotide sequence ID" value="NZ_FNWU01000001.1"/>
</dbReference>
<dbReference type="OrthoDB" id="386615at2157"/>
<keyword evidence="2" id="KW-0472">Membrane</keyword>
<feature type="region of interest" description="Disordered" evidence="1">
    <location>
        <begin position="151"/>
        <end position="174"/>
    </location>
</feature>
<dbReference type="AlphaFoldDB" id="A0A1H6HUS6"/>
<feature type="transmembrane region" description="Helical" evidence="2">
    <location>
        <begin position="119"/>
        <end position="142"/>
    </location>
</feature>
<evidence type="ECO:0000256" key="1">
    <source>
        <dbReference type="SAM" id="MobiDB-lite"/>
    </source>
</evidence>
<evidence type="ECO:0000313" key="3">
    <source>
        <dbReference type="EMBL" id="SEH37778.1"/>
    </source>
</evidence>
<keyword evidence="4" id="KW-1185">Reference proteome</keyword>
<accession>A0A1H6HUS6</accession>
<dbReference type="STRING" id="1267564.SAMN05192561_101262"/>
<evidence type="ECO:0008006" key="5">
    <source>
        <dbReference type="Google" id="ProtNLM"/>
    </source>
</evidence>
<feature type="transmembrane region" description="Helical" evidence="2">
    <location>
        <begin position="85"/>
        <end position="107"/>
    </location>
</feature>